<evidence type="ECO:0000313" key="3">
    <source>
        <dbReference type="Proteomes" id="UP001501047"/>
    </source>
</evidence>
<reference evidence="3" key="1">
    <citation type="journal article" date="2019" name="Int. J. Syst. Evol. Microbiol.">
        <title>The Global Catalogue of Microorganisms (GCM) 10K type strain sequencing project: providing services to taxonomists for standard genome sequencing and annotation.</title>
        <authorList>
            <consortium name="The Broad Institute Genomics Platform"/>
            <consortium name="The Broad Institute Genome Sequencing Center for Infectious Disease"/>
            <person name="Wu L."/>
            <person name="Ma J."/>
        </authorList>
    </citation>
    <scope>NUCLEOTIDE SEQUENCE [LARGE SCALE GENOMIC DNA]</scope>
    <source>
        <strain evidence="3">JCM 1417</strain>
    </source>
</reference>
<proteinExistence type="predicted"/>
<protein>
    <submittedName>
        <fullName evidence="2">Uncharacterized protein</fullName>
    </submittedName>
</protein>
<keyword evidence="3" id="KW-1185">Reference proteome</keyword>
<gene>
    <name evidence="2" type="ORF">GCM10008908_23230</name>
</gene>
<evidence type="ECO:0000313" key="2">
    <source>
        <dbReference type="EMBL" id="GAA0774058.1"/>
    </source>
</evidence>
<feature type="region of interest" description="Disordered" evidence="1">
    <location>
        <begin position="50"/>
        <end position="71"/>
    </location>
</feature>
<organism evidence="2 3">
    <name type="scientific">Clostridium subterminale</name>
    <dbReference type="NCBI Taxonomy" id="1550"/>
    <lineage>
        <taxon>Bacteria</taxon>
        <taxon>Bacillati</taxon>
        <taxon>Bacillota</taxon>
        <taxon>Clostridia</taxon>
        <taxon>Eubacteriales</taxon>
        <taxon>Clostridiaceae</taxon>
        <taxon>Clostridium</taxon>
    </lineage>
</organism>
<sequence>MCCNLSPEELVLAAAILSIYIAKNRTSDEIDLLGNLFQAIGTNLSVIATVTPQNEPNDNNENNTSDKSDKI</sequence>
<dbReference type="RefSeq" id="WP_343826576.1">
    <property type="nucleotide sequence ID" value="NZ_BAAACI010000006.1"/>
</dbReference>
<name>A0ABP3W1N8_CLOSU</name>
<comment type="caution">
    <text evidence="2">The sequence shown here is derived from an EMBL/GenBank/DDBJ whole genome shotgun (WGS) entry which is preliminary data.</text>
</comment>
<dbReference type="Proteomes" id="UP001501047">
    <property type="component" value="Unassembled WGS sequence"/>
</dbReference>
<accession>A0ABP3W1N8</accession>
<dbReference type="EMBL" id="BAAACI010000006">
    <property type="protein sequence ID" value="GAA0774058.1"/>
    <property type="molecule type" value="Genomic_DNA"/>
</dbReference>
<feature type="compositionally biased region" description="Low complexity" evidence="1">
    <location>
        <begin position="51"/>
        <end position="63"/>
    </location>
</feature>
<evidence type="ECO:0000256" key="1">
    <source>
        <dbReference type="SAM" id="MobiDB-lite"/>
    </source>
</evidence>